<comment type="caution">
    <text evidence="4">The sequence shown here is derived from an EMBL/GenBank/DDBJ whole genome shotgun (WGS) entry which is preliminary data.</text>
</comment>
<reference evidence="5" key="1">
    <citation type="journal article" date="2019" name="Int. J. Syst. Evol. Microbiol.">
        <title>The Global Catalogue of Microorganisms (GCM) 10K type strain sequencing project: providing services to taxonomists for standard genome sequencing and annotation.</title>
        <authorList>
            <consortium name="The Broad Institute Genomics Platform"/>
            <consortium name="The Broad Institute Genome Sequencing Center for Infectious Disease"/>
            <person name="Wu L."/>
            <person name="Ma J."/>
        </authorList>
    </citation>
    <scope>NUCLEOTIDE SEQUENCE [LARGE SCALE GENOMIC DNA]</scope>
    <source>
        <strain evidence="5">CCM 8980</strain>
    </source>
</reference>
<keyword evidence="5" id="KW-1185">Reference proteome</keyword>
<name>A0ABW4CJX2_9LACO</name>
<protein>
    <submittedName>
        <fullName evidence="4">TetR/AcrR family transcriptional regulator</fullName>
    </submittedName>
</protein>
<keyword evidence="1 2" id="KW-0238">DNA-binding</keyword>
<feature type="DNA-binding region" description="H-T-H motif" evidence="2">
    <location>
        <begin position="26"/>
        <end position="45"/>
    </location>
</feature>
<dbReference type="RefSeq" id="WP_203637131.1">
    <property type="nucleotide sequence ID" value="NZ_BOLQ01000016.1"/>
</dbReference>
<dbReference type="EMBL" id="JBHTOC010000015">
    <property type="protein sequence ID" value="MFD1430682.1"/>
    <property type="molecule type" value="Genomic_DNA"/>
</dbReference>
<dbReference type="SUPFAM" id="SSF46689">
    <property type="entry name" value="Homeodomain-like"/>
    <property type="match status" value="1"/>
</dbReference>
<gene>
    <name evidence="4" type="ORF">ACFQ4P_10570</name>
</gene>
<accession>A0ABW4CJX2</accession>
<evidence type="ECO:0000259" key="3">
    <source>
        <dbReference type="PROSITE" id="PS50977"/>
    </source>
</evidence>
<dbReference type="PROSITE" id="PS50977">
    <property type="entry name" value="HTH_TETR_2"/>
    <property type="match status" value="1"/>
</dbReference>
<evidence type="ECO:0000256" key="2">
    <source>
        <dbReference type="PROSITE-ProRule" id="PRU00335"/>
    </source>
</evidence>
<evidence type="ECO:0000313" key="5">
    <source>
        <dbReference type="Proteomes" id="UP001597196"/>
    </source>
</evidence>
<dbReference type="InterPro" id="IPR050624">
    <property type="entry name" value="HTH-type_Tx_Regulator"/>
</dbReference>
<dbReference type="Gene3D" id="1.10.357.10">
    <property type="entry name" value="Tetracycline Repressor, domain 2"/>
    <property type="match status" value="1"/>
</dbReference>
<dbReference type="Proteomes" id="UP001597196">
    <property type="component" value="Unassembled WGS sequence"/>
</dbReference>
<dbReference type="InterPro" id="IPR001647">
    <property type="entry name" value="HTH_TetR"/>
</dbReference>
<proteinExistence type="predicted"/>
<dbReference type="InterPro" id="IPR023772">
    <property type="entry name" value="DNA-bd_HTH_TetR-type_CS"/>
</dbReference>
<dbReference type="Pfam" id="PF00440">
    <property type="entry name" value="TetR_N"/>
    <property type="match status" value="1"/>
</dbReference>
<sequence>MRPQTERKIKQVFTHLMQTKGLNDLTVSDIARGANINRGTFYLHFVDKFALLAYFEDQTIDRLTAILTAPCGEAENASPIDFISRDTVYQALVYVQGDREFVQALTSDTGDPKFVARFKGILAGLLDAQAAKSPEFTFNKVGFPADYASEILLSTVVSIILLWLHKGATEDPAMIADMIDRCKTLAPVELFR</sequence>
<dbReference type="InterPro" id="IPR039532">
    <property type="entry name" value="TetR_C_Firmicutes"/>
</dbReference>
<organism evidence="4 5">
    <name type="scientific">Lacticaseibacillus mingshuiensis</name>
    <dbReference type="NCBI Taxonomy" id="2799574"/>
    <lineage>
        <taxon>Bacteria</taxon>
        <taxon>Bacillati</taxon>
        <taxon>Bacillota</taxon>
        <taxon>Bacilli</taxon>
        <taxon>Lactobacillales</taxon>
        <taxon>Lactobacillaceae</taxon>
        <taxon>Lacticaseibacillus</taxon>
    </lineage>
</organism>
<feature type="domain" description="HTH tetR-type" evidence="3">
    <location>
        <begin position="3"/>
        <end position="63"/>
    </location>
</feature>
<dbReference type="InterPro" id="IPR009057">
    <property type="entry name" value="Homeodomain-like_sf"/>
</dbReference>
<evidence type="ECO:0000313" key="4">
    <source>
        <dbReference type="EMBL" id="MFD1430682.1"/>
    </source>
</evidence>
<evidence type="ECO:0000256" key="1">
    <source>
        <dbReference type="ARBA" id="ARBA00023125"/>
    </source>
</evidence>
<dbReference type="Pfam" id="PF14278">
    <property type="entry name" value="TetR_C_8"/>
    <property type="match status" value="1"/>
</dbReference>
<dbReference type="PANTHER" id="PTHR43479">
    <property type="entry name" value="ACREF/ENVCD OPERON REPRESSOR-RELATED"/>
    <property type="match status" value="1"/>
</dbReference>
<dbReference type="PANTHER" id="PTHR43479:SF7">
    <property type="entry name" value="TETR-FAMILY TRANSCRIPTIONAL REGULATOR"/>
    <property type="match status" value="1"/>
</dbReference>
<dbReference type="PROSITE" id="PS01081">
    <property type="entry name" value="HTH_TETR_1"/>
    <property type="match status" value="1"/>
</dbReference>